<proteinExistence type="predicted"/>
<sequence length="137" mass="15111">MRHASSKVGREWECIGIWKTEAITNPCPKTIQLSNPPKPPTVLSCQVSTINTCLRQLFSPFSQMADIAMLVAEEYERRSSVPRNRVGSDSGKQFQIDLVSWVANMGQKLKTKLELANLGFEPKTQIGAEAFTGALSA</sequence>
<keyword evidence="2" id="KW-1185">Reference proteome</keyword>
<evidence type="ECO:0000313" key="1">
    <source>
        <dbReference type="EMBL" id="KAK9011725.1"/>
    </source>
</evidence>
<gene>
    <name evidence="1" type="ORF">V6N11_039808</name>
</gene>
<dbReference type="PANTHER" id="PTHR36067:SF1">
    <property type="entry name" value="EXPRESSED PROTEIN"/>
    <property type="match status" value="1"/>
</dbReference>
<dbReference type="Proteomes" id="UP001396334">
    <property type="component" value="Unassembled WGS sequence"/>
</dbReference>
<dbReference type="PANTHER" id="PTHR36067">
    <property type="entry name" value="EXPRESSED PROTEIN"/>
    <property type="match status" value="1"/>
</dbReference>
<comment type="caution">
    <text evidence="1">The sequence shown here is derived from an EMBL/GenBank/DDBJ whole genome shotgun (WGS) entry which is preliminary data.</text>
</comment>
<organism evidence="1 2">
    <name type="scientific">Hibiscus sabdariffa</name>
    <name type="common">roselle</name>
    <dbReference type="NCBI Taxonomy" id="183260"/>
    <lineage>
        <taxon>Eukaryota</taxon>
        <taxon>Viridiplantae</taxon>
        <taxon>Streptophyta</taxon>
        <taxon>Embryophyta</taxon>
        <taxon>Tracheophyta</taxon>
        <taxon>Spermatophyta</taxon>
        <taxon>Magnoliopsida</taxon>
        <taxon>eudicotyledons</taxon>
        <taxon>Gunneridae</taxon>
        <taxon>Pentapetalae</taxon>
        <taxon>rosids</taxon>
        <taxon>malvids</taxon>
        <taxon>Malvales</taxon>
        <taxon>Malvaceae</taxon>
        <taxon>Malvoideae</taxon>
        <taxon>Hibiscus</taxon>
    </lineage>
</organism>
<dbReference type="EMBL" id="JBBPBN010000022">
    <property type="protein sequence ID" value="KAK9011725.1"/>
    <property type="molecule type" value="Genomic_DNA"/>
</dbReference>
<protein>
    <submittedName>
        <fullName evidence="1">Uncharacterized protein</fullName>
    </submittedName>
</protein>
<name>A0ABR2RFK6_9ROSI</name>
<evidence type="ECO:0000313" key="2">
    <source>
        <dbReference type="Proteomes" id="UP001396334"/>
    </source>
</evidence>
<accession>A0ABR2RFK6</accession>
<reference evidence="1 2" key="1">
    <citation type="journal article" date="2024" name="G3 (Bethesda)">
        <title>Genome assembly of Hibiscus sabdariffa L. provides insights into metabolisms of medicinal natural products.</title>
        <authorList>
            <person name="Kim T."/>
        </authorList>
    </citation>
    <scope>NUCLEOTIDE SEQUENCE [LARGE SCALE GENOMIC DNA]</scope>
    <source>
        <strain evidence="1">TK-2024</strain>
        <tissue evidence="1">Old leaves</tissue>
    </source>
</reference>